<dbReference type="RefSeq" id="WP_094398071.1">
    <property type="nucleotide sequence ID" value="NZ_CP016893.1"/>
</dbReference>
<feature type="compositionally biased region" description="Low complexity" evidence="2">
    <location>
        <begin position="215"/>
        <end position="230"/>
    </location>
</feature>
<dbReference type="PANTHER" id="PTHR39555">
    <property type="entry name" value="FIMBRIAL ASSEMBLY PROTEIN PILO-LIKE PROTEIN-RELATED"/>
    <property type="match status" value="1"/>
</dbReference>
<proteinExistence type="predicted"/>
<dbReference type="Proteomes" id="UP000214975">
    <property type="component" value="Chromosome"/>
</dbReference>
<organism evidence="4 5">
    <name type="scientific">Thermoanaerobacterium thermosaccharolyticum</name>
    <name type="common">Clostridium thermosaccharolyticum</name>
    <dbReference type="NCBI Taxonomy" id="1517"/>
    <lineage>
        <taxon>Bacteria</taxon>
        <taxon>Bacillati</taxon>
        <taxon>Bacillota</taxon>
        <taxon>Clostridia</taxon>
        <taxon>Thermoanaerobacterales</taxon>
        <taxon>Thermoanaerobacteraceae</taxon>
        <taxon>Thermoanaerobacterium</taxon>
    </lineage>
</organism>
<dbReference type="AlphaFoldDB" id="A0A223I3C0"/>
<evidence type="ECO:0000256" key="2">
    <source>
        <dbReference type="SAM" id="MobiDB-lite"/>
    </source>
</evidence>
<evidence type="ECO:0000313" key="5">
    <source>
        <dbReference type="Proteomes" id="UP000214975"/>
    </source>
</evidence>
<feature type="coiled-coil region" evidence="1">
    <location>
        <begin position="28"/>
        <end position="84"/>
    </location>
</feature>
<dbReference type="Pfam" id="PF04350">
    <property type="entry name" value="PilO"/>
    <property type="match status" value="1"/>
</dbReference>
<dbReference type="InterPro" id="IPR007445">
    <property type="entry name" value="PilO"/>
</dbReference>
<dbReference type="GO" id="GO:0043683">
    <property type="term" value="P:type IV pilus assembly"/>
    <property type="evidence" value="ECO:0007669"/>
    <property type="project" value="InterPro"/>
</dbReference>
<dbReference type="GO" id="GO:0043107">
    <property type="term" value="P:type IV pilus-dependent motility"/>
    <property type="evidence" value="ECO:0007669"/>
    <property type="project" value="InterPro"/>
</dbReference>
<dbReference type="InterPro" id="IPR014717">
    <property type="entry name" value="Transl_elong_EF1B/ribsomal_bS6"/>
</dbReference>
<keyword evidence="3" id="KW-1133">Transmembrane helix</keyword>
<keyword evidence="3" id="KW-0812">Transmembrane</keyword>
<gene>
    <name evidence="4" type="ORF">Thert_03435</name>
</gene>
<dbReference type="EMBL" id="CP016893">
    <property type="protein sequence ID" value="AST59157.1"/>
    <property type="molecule type" value="Genomic_DNA"/>
</dbReference>
<reference evidence="4 5" key="1">
    <citation type="submission" date="2016-08" db="EMBL/GenBank/DDBJ databases">
        <title>A novel genetic cassette of butanologenic Thermoanaerobacterium thermosaccharolyticum that directly convert cellulose to butanol.</title>
        <authorList>
            <person name="Li T."/>
            <person name="He J."/>
        </authorList>
    </citation>
    <scope>NUCLEOTIDE SEQUENCE [LARGE SCALE GENOMIC DNA]</scope>
    <source>
        <strain evidence="4 5">TG57</strain>
    </source>
</reference>
<dbReference type="Gene3D" id="3.30.70.60">
    <property type="match status" value="1"/>
</dbReference>
<keyword evidence="1" id="KW-0175">Coiled coil</keyword>
<keyword evidence="3" id="KW-0472">Membrane</keyword>
<dbReference type="PANTHER" id="PTHR39555:SF1">
    <property type="entry name" value="TYPE IV PILUS INNER MEMBRANE COMPONENT PILO"/>
    <property type="match status" value="1"/>
</dbReference>
<evidence type="ECO:0000256" key="3">
    <source>
        <dbReference type="SAM" id="Phobius"/>
    </source>
</evidence>
<name>A0A223I3C0_THETR</name>
<accession>A0A223I3C0</accession>
<feature type="region of interest" description="Disordered" evidence="2">
    <location>
        <begin position="200"/>
        <end position="232"/>
    </location>
</feature>
<protein>
    <submittedName>
        <fullName evidence="4">Pilus assembly protein</fullName>
    </submittedName>
</protein>
<feature type="transmembrane region" description="Helical" evidence="3">
    <location>
        <begin position="9"/>
        <end position="26"/>
    </location>
</feature>
<evidence type="ECO:0000256" key="1">
    <source>
        <dbReference type="SAM" id="Coils"/>
    </source>
</evidence>
<sequence length="264" mass="29409">MKLTARERILIVILLIVALFSLYYQFVLTRQLAVIDELRQDVVNLKAEVTSYNTINLDNIKSSLNNINQKIEISNEELPDYENIEEFIVSLDDIISSTGVNFEEINFNSNQSQEQSVNNQQAKSNSNKNNYAEIPVNIKVTGDYASITAFIRDIQTLKRINDIKSLEITSDNGSNGLLLDMDIVIYSMNKKGGSYLEAPSMKGKSDPFKPLIEENQNPQSSNTNPSGQNSVQGIDINKIITDSINNALNSASKIAPTVTSPKQQ</sequence>
<evidence type="ECO:0000313" key="4">
    <source>
        <dbReference type="EMBL" id="AST59157.1"/>
    </source>
</evidence>